<evidence type="ECO:0000259" key="2">
    <source>
        <dbReference type="SMART" id="SM00014"/>
    </source>
</evidence>
<name>A0ABT3SSP5_9GAMM</name>
<dbReference type="InterPro" id="IPR001011">
    <property type="entry name" value="Acid_Pase_classA_bac"/>
</dbReference>
<dbReference type="Gene3D" id="1.20.144.10">
    <property type="entry name" value="Phosphatidic acid phosphatase type 2/haloperoxidase"/>
    <property type="match status" value="1"/>
</dbReference>
<protein>
    <recommendedName>
        <fullName evidence="1">Acid phosphatase</fullName>
        <ecNumber evidence="1">3.1.3.2</ecNumber>
    </recommendedName>
</protein>
<dbReference type="EMBL" id="SHNP01000002">
    <property type="protein sequence ID" value="MCX2973016.1"/>
    <property type="molecule type" value="Genomic_DNA"/>
</dbReference>
<comment type="caution">
    <text evidence="3">The sequence shown here is derived from an EMBL/GenBank/DDBJ whole genome shotgun (WGS) entry which is preliminary data.</text>
</comment>
<comment type="catalytic activity">
    <reaction evidence="1">
        <text>a phosphate monoester + H2O = an alcohol + phosphate</text>
        <dbReference type="Rhea" id="RHEA:15017"/>
        <dbReference type="ChEBI" id="CHEBI:15377"/>
        <dbReference type="ChEBI" id="CHEBI:30879"/>
        <dbReference type="ChEBI" id="CHEBI:43474"/>
        <dbReference type="ChEBI" id="CHEBI:67140"/>
        <dbReference type="EC" id="3.1.3.2"/>
    </reaction>
</comment>
<evidence type="ECO:0000313" key="3">
    <source>
        <dbReference type="EMBL" id="MCX2973016.1"/>
    </source>
</evidence>
<dbReference type="Proteomes" id="UP001143307">
    <property type="component" value="Unassembled WGS sequence"/>
</dbReference>
<keyword evidence="1" id="KW-0378">Hydrolase</keyword>
<feature type="domain" description="Phosphatidic acid phosphatase type 2/haloperoxidase" evidence="2">
    <location>
        <begin position="94"/>
        <end position="208"/>
    </location>
</feature>
<dbReference type="EC" id="3.1.3.2" evidence="1"/>
<reference evidence="3" key="1">
    <citation type="submission" date="2019-02" db="EMBL/GenBank/DDBJ databases">
        <authorList>
            <person name="Li S.-H."/>
        </authorList>
    </citation>
    <scope>NUCLEOTIDE SEQUENCE</scope>
    <source>
        <strain evidence="3">IMCC8485</strain>
    </source>
</reference>
<organism evidence="3 4">
    <name type="scientific">Candidatus Seongchinamella marina</name>
    <dbReference type="NCBI Taxonomy" id="2518990"/>
    <lineage>
        <taxon>Bacteria</taxon>
        <taxon>Pseudomonadati</taxon>
        <taxon>Pseudomonadota</taxon>
        <taxon>Gammaproteobacteria</taxon>
        <taxon>Cellvibrionales</taxon>
        <taxon>Halieaceae</taxon>
        <taxon>Seongchinamella</taxon>
    </lineage>
</organism>
<comment type="similarity">
    <text evidence="1">Belongs to the class A bacterial acid phosphatase family.</text>
</comment>
<dbReference type="Pfam" id="PF01569">
    <property type="entry name" value="PAP2"/>
    <property type="match status" value="1"/>
</dbReference>
<dbReference type="PIRSF" id="PIRSF000897">
    <property type="entry name" value="Acid_Ptase_ClsA"/>
    <property type="match status" value="1"/>
</dbReference>
<dbReference type="SUPFAM" id="SSF48317">
    <property type="entry name" value="Acid phosphatase/Vanadium-dependent haloperoxidase"/>
    <property type="match status" value="1"/>
</dbReference>
<evidence type="ECO:0000256" key="1">
    <source>
        <dbReference type="PIRNR" id="PIRNR000897"/>
    </source>
</evidence>
<gene>
    <name evidence="3" type="ORF">EYC87_05380</name>
</gene>
<dbReference type="SMART" id="SM00014">
    <property type="entry name" value="acidPPc"/>
    <property type="match status" value="1"/>
</dbReference>
<proteinExistence type="inferred from homology"/>
<dbReference type="InterPro" id="IPR036938">
    <property type="entry name" value="PAP2/HPO_sf"/>
</dbReference>
<accession>A0ABT3SSP5</accession>
<keyword evidence="4" id="KW-1185">Reference proteome</keyword>
<dbReference type="PRINTS" id="PR00483">
    <property type="entry name" value="BACPHPHTASE"/>
</dbReference>
<sequence length="248" mass="26376">MDILGPVPEIGHGLMQGYLQDEVPLDSKQFVPAPPADGSARQKADVAASEALRTLEGSARWELAAKDAELSFPSAASIFNCALGAVVSEEQTPALYRLLQRSLTDLGLATYPAKTAYQRPRPFLVNGEAICTPQDLGSLETDGSYPSGHSAIGWGWALILSQLVPEKAEAVLTRGRDYTRSRMVCNVHWMSDTEAGMAVGAAAFARLQNNALFKATLTAAKSELAAANLATPDVEACEEESANLAMSH</sequence>
<dbReference type="CDD" id="cd03397">
    <property type="entry name" value="PAP2_acid_phosphatase"/>
    <property type="match status" value="1"/>
</dbReference>
<evidence type="ECO:0000313" key="4">
    <source>
        <dbReference type="Proteomes" id="UP001143307"/>
    </source>
</evidence>
<dbReference type="InterPro" id="IPR000326">
    <property type="entry name" value="PAP2/HPO"/>
</dbReference>